<sequence length="414" mass="41397">MTTLSSSRKHKDSCRWHGLTIIAALVAALSATSAPAQAPAAPTGAAAVPAVTQLETLVSRIALYPDDLVSIILPASTNPLQLVQADRFLEKRKSDPKAPIDEKWDDAVKTLLNYPEIVKSMSTDLDWTSDLGEAVVADQGAVLEAVQSFRRKTHAAGNLKSDQKQTVVVEKEIIKIVPADPQVIYVPQYNPSTVVVYGGYSSWGYYPAPYPSYYYPYAPGAAFATGLIWGAAIGAAWNGGHYNTNWGGGGNNTINVNRNTNVQGGNRTTNVGAGGGGQWKSNKQPGQVSSSVGKQPSGGRAGDARPGGGGRDAGGGARPSTQPAGGRDGGGAFGGAGSSGRDAHMDSSRGASSRESMGGSRGGGASAGSMQSGGARASGGGGGGGARAGGGGGGGGGARGGGGGGRGGGGGGRR</sequence>
<keyword evidence="2" id="KW-0732">Signal</keyword>
<feature type="compositionally biased region" description="Polar residues" evidence="1">
    <location>
        <begin position="262"/>
        <end position="271"/>
    </location>
</feature>
<feature type="signal peptide" evidence="2">
    <location>
        <begin position="1"/>
        <end position="38"/>
    </location>
</feature>
<feature type="compositionally biased region" description="Gly residues" evidence="1">
    <location>
        <begin position="326"/>
        <end position="338"/>
    </location>
</feature>
<feature type="region of interest" description="Disordered" evidence="1">
    <location>
        <begin position="255"/>
        <end position="414"/>
    </location>
</feature>
<dbReference type="PANTHER" id="PTHR40269:SF1">
    <property type="entry name" value="OUTER MEMBRANE PROTEIN"/>
    <property type="match status" value="1"/>
</dbReference>
<dbReference type="RefSeq" id="WP_121240168.1">
    <property type="nucleotide sequence ID" value="NZ_BHVV01000001.1"/>
</dbReference>
<evidence type="ECO:0000256" key="1">
    <source>
        <dbReference type="SAM" id="MobiDB-lite"/>
    </source>
</evidence>
<evidence type="ECO:0000256" key="2">
    <source>
        <dbReference type="SAM" id="SignalP"/>
    </source>
</evidence>
<comment type="caution">
    <text evidence="3">The sequence shown here is derived from an EMBL/GenBank/DDBJ whole genome shotgun (WGS) entry which is preliminary data.</text>
</comment>
<organism evidence="3 4">
    <name type="scientific">Sulfurisoma sediminicola</name>
    <dbReference type="NCBI Taxonomy" id="1381557"/>
    <lineage>
        <taxon>Bacteria</taxon>
        <taxon>Pseudomonadati</taxon>
        <taxon>Pseudomonadota</taxon>
        <taxon>Betaproteobacteria</taxon>
        <taxon>Nitrosomonadales</taxon>
        <taxon>Sterolibacteriaceae</taxon>
        <taxon>Sulfurisoma</taxon>
    </lineage>
</organism>
<feature type="compositionally biased region" description="Polar residues" evidence="1">
    <location>
        <begin position="279"/>
        <end position="294"/>
    </location>
</feature>
<feature type="compositionally biased region" description="Low complexity" evidence="1">
    <location>
        <begin position="348"/>
        <end position="358"/>
    </location>
</feature>
<dbReference type="OrthoDB" id="197257at2"/>
<dbReference type="Proteomes" id="UP000268908">
    <property type="component" value="Unassembled WGS sequence"/>
</dbReference>
<dbReference type="AlphaFoldDB" id="A0A497XJX3"/>
<reference evidence="3 4" key="1">
    <citation type="submission" date="2018-10" db="EMBL/GenBank/DDBJ databases">
        <title>Genomic Encyclopedia of Type Strains, Phase IV (KMG-IV): sequencing the most valuable type-strain genomes for metagenomic binning, comparative biology and taxonomic classification.</title>
        <authorList>
            <person name="Goeker M."/>
        </authorList>
    </citation>
    <scope>NUCLEOTIDE SEQUENCE [LARGE SCALE GENOMIC DNA]</scope>
    <source>
        <strain evidence="3 4">DSM 26916</strain>
    </source>
</reference>
<dbReference type="EMBL" id="RCCI01000004">
    <property type="protein sequence ID" value="RLJ68252.1"/>
    <property type="molecule type" value="Genomic_DNA"/>
</dbReference>
<dbReference type="Pfam" id="PF11737">
    <property type="entry name" value="DUF3300"/>
    <property type="match status" value="1"/>
</dbReference>
<evidence type="ECO:0000313" key="4">
    <source>
        <dbReference type="Proteomes" id="UP000268908"/>
    </source>
</evidence>
<dbReference type="PANTHER" id="PTHR40269">
    <property type="entry name" value="OUTER MEMBRANE PROTEIN-RELATED"/>
    <property type="match status" value="1"/>
</dbReference>
<name>A0A497XJX3_9PROT</name>
<gene>
    <name evidence="3" type="ORF">DFR35_0806</name>
</gene>
<dbReference type="InterPro" id="IPR021728">
    <property type="entry name" value="DUF3300"/>
</dbReference>
<proteinExistence type="predicted"/>
<feature type="compositionally biased region" description="Gly residues" evidence="1">
    <location>
        <begin position="299"/>
        <end position="317"/>
    </location>
</feature>
<evidence type="ECO:0000313" key="3">
    <source>
        <dbReference type="EMBL" id="RLJ68252.1"/>
    </source>
</evidence>
<keyword evidence="4" id="KW-1185">Reference proteome</keyword>
<protein>
    <submittedName>
        <fullName evidence="3">Uncharacterized protein DUF3300</fullName>
    </submittedName>
</protein>
<accession>A0A497XJX3</accession>
<feature type="chain" id="PRO_5019765369" evidence="2">
    <location>
        <begin position="39"/>
        <end position="414"/>
    </location>
</feature>
<feature type="compositionally biased region" description="Gly residues" evidence="1">
    <location>
        <begin position="376"/>
        <end position="414"/>
    </location>
</feature>